<reference evidence="3 4" key="1">
    <citation type="journal article" date="2023" name="Plants (Basel)">
        <title>Bridging the Gap: Combining Genomics and Transcriptomics Approaches to Understand Stylosanthes scabra, an Orphan Legume from the Brazilian Caatinga.</title>
        <authorList>
            <person name="Ferreira-Neto J.R.C."/>
            <person name="da Silva M.D."/>
            <person name="Binneck E."/>
            <person name="de Melo N.F."/>
            <person name="da Silva R.H."/>
            <person name="de Melo A.L.T.M."/>
            <person name="Pandolfi V."/>
            <person name="Bustamante F.O."/>
            <person name="Brasileiro-Vidal A.C."/>
            <person name="Benko-Iseppon A.M."/>
        </authorList>
    </citation>
    <scope>NUCLEOTIDE SEQUENCE [LARGE SCALE GENOMIC DNA]</scope>
    <source>
        <tissue evidence="3">Leaves</tissue>
    </source>
</reference>
<evidence type="ECO:0000313" key="3">
    <source>
        <dbReference type="EMBL" id="MED6110449.1"/>
    </source>
</evidence>
<accession>A0ABU6QGX8</accession>
<gene>
    <name evidence="3" type="ORF">PIB30_043054</name>
</gene>
<dbReference type="InterPro" id="IPR012337">
    <property type="entry name" value="RNaseH-like_sf"/>
</dbReference>
<dbReference type="Gene3D" id="3.30.420.10">
    <property type="entry name" value="Ribonuclease H-like superfamily/Ribonuclease H"/>
    <property type="match status" value="1"/>
</dbReference>
<evidence type="ECO:0000256" key="1">
    <source>
        <dbReference type="SAM" id="MobiDB-lite"/>
    </source>
</evidence>
<organism evidence="3 4">
    <name type="scientific">Stylosanthes scabra</name>
    <dbReference type="NCBI Taxonomy" id="79078"/>
    <lineage>
        <taxon>Eukaryota</taxon>
        <taxon>Viridiplantae</taxon>
        <taxon>Streptophyta</taxon>
        <taxon>Embryophyta</taxon>
        <taxon>Tracheophyta</taxon>
        <taxon>Spermatophyta</taxon>
        <taxon>Magnoliopsida</taxon>
        <taxon>eudicotyledons</taxon>
        <taxon>Gunneridae</taxon>
        <taxon>Pentapetalae</taxon>
        <taxon>rosids</taxon>
        <taxon>fabids</taxon>
        <taxon>Fabales</taxon>
        <taxon>Fabaceae</taxon>
        <taxon>Papilionoideae</taxon>
        <taxon>50 kb inversion clade</taxon>
        <taxon>dalbergioids sensu lato</taxon>
        <taxon>Dalbergieae</taxon>
        <taxon>Pterocarpus clade</taxon>
        <taxon>Stylosanthes</taxon>
    </lineage>
</organism>
<dbReference type="InterPro" id="IPR036397">
    <property type="entry name" value="RNaseH_sf"/>
</dbReference>
<dbReference type="InterPro" id="IPR044730">
    <property type="entry name" value="RNase_H-like_dom_plant"/>
</dbReference>
<name>A0ABU6QGX8_9FABA</name>
<dbReference type="PANTHER" id="PTHR47074:SF11">
    <property type="entry name" value="REVERSE TRANSCRIPTASE-LIKE PROTEIN"/>
    <property type="match status" value="1"/>
</dbReference>
<dbReference type="PANTHER" id="PTHR47074">
    <property type="entry name" value="BNAC02G40300D PROTEIN"/>
    <property type="match status" value="1"/>
</dbReference>
<comment type="caution">
    <text evidence="3">The sequence shown here is derived from an EMBL/GenBank/DDBJ whole genome shotgun (WGS) entry which is preliminary data.</text>
</comment>
<proteinExistence type="predicted"/>
<evidence type="ECO:0000259" key="2">
    <source>
        <dbReference type="Pfam" id="PF13456"/>
    </source>
</evidence>
<dbReference type="Proteomes" id="UP001341840">
    <property type="component" value="Unassembled WGS sequence"/>
</dbReference>
<dbReference type="SUPFAM" id="SSF53098">
    <property type="entry name" value="Ribonuclease H-like"/>
    <property type="match status" value="1"/>
</dbReference>
<sequence length="178" mass="19809">MPVFPGYVTGPKIEPKESSKSPPFHARIIEKQFIAATQQSNQQNPEIISKGERSRRVTWRPPPRSWIKINTNAIRRALIAAKNLNLEKVIVESDNLILIQAIKSKSTTEEANSILQDIAHLSAEIPNCGFTWTPRDGNAAADLVVRLAADENLHPNWSSNPPLQVLEILHRELLGGLS</sequence>
<evidence type="ECO:0000313" key="4">
    <source>
        <dbReference type="Proteomes" id="UP001341840"/>
    </source>
</evidence>
<protein>
    <recommendedName>
        <fullName evidence="2">RNase H type-1 domain-containing protein</fullName>
    </recommendedName>
</protein>
<dbReference type="CDD" id="cd06222">
    <property type="entry name" value="RNase_H_like"/>
    <property type="match status" value="1"/>
</dbReference>
<dbReference type="Pfam" id="PF13456">
    <property type="entry name" value="RVT_3"/>
    <property type="match status" value="1"/>
</dbReference>
<feature type="region of interest" description="Disordered" evidence="1">
    <location>
        <begin position="1"/>
        <end position="21"/>
    </location>
</feature>
<feature type="domain" description="RNase H type-1" evidence="2">
    <location>
        <begin position="71"/>
        <end position="146"/>
    </location>
</feature>
<dbReference type="EMBL" id="JASCZI010000249">
    <property type="protein sequence ID" value="MED6110449.1"/>
    <property type="molecule type" value="Genomic_DNA"/>
</dbReference>
<keyword evidence="4" id="KW-1185">Reference proteome</keyword>
<dbReference type="InterPro" id="IPR002156">
    <property type="entry name" value="RNaseH_domain"/>
</dbReference>
<dbReference type="InterPro" id="IPR052929">
    <property type="entry name" value="RNase_H-like_EbsB-rel"/>
</dbReference>